<feature type="domain" description="J" evidence="3">
    <location>
        <begin position="16"/>
        <end position="83"/>
    </location>
</feature>
<evidence type="ECO:0000259" key="3">
    <source>
        <dbReference type="PROSITE" id="PS50076"/>
    </source>
</evidence>
<dbReference type="PANTHER" id="PTHR44144">
    <property type="entry name" value="DNAJ HOMOLOG SUBFAMILY C MEMBER 9"/>
    <property type="match status" value="1"/>
</dbReference>
<dbReference type="EMBL" id="CACVKT020009706">
    <property type="protein sequence ID" value="CAC5423088.1"/>
    <property type="molecule type" value="Genomic_DNA"/>
</dbReference>
<protein>
    <submittedName>
        <fullName evidence="4">DNAJC9</fullName>
    </submittedName>
</protein>
<proteinExistence type="predicted"/>
<dbReference type="GO" id="GO:0005634">
    <property type="term" value="C:nucleus"/>
    <property type="evidence" value="ECO:0007669"/>
    <property type="project" value="TreeGrafter"/>
</dbReference>
<dbReference type="InterPro" id="IPR001623">
    <property type="entry name" value="DnaJ_domain"/>
</dbReference>
<accession>A0A6J8ERD8</accession>
<dbReference type="Pfam" id="PF23302">
    <property type="entry name" value="HTH_DNAJC9"/>
    <property type="match status" value="1"/>
</dbReference>
<reference evidence="4 5" key="1">
    <citation type="submission" date="2020-06" db="EMBL/GenBank/DDBJ databases">
        <authorList>
            <person name="Li R."/>
            <person name="Bekaert M."/>
        </authorList>
    </citation>
    <scope>NUCLEOTIDE SEQUENCE [LARGE SCALE GENOMIC DNA]</scope>
    <source>
        <strain evidence="5">wild</strain>
    </source>
</reference>
<dbReference type="OrthoDB" id="110024at2759"/>
<sequence>MPGLLESCKKLFKTKDLYKVLSLKKNASPSEVKRGYHKLSLKVHPDRVHGDGKKTATEKFQVLGKIYCILSDKEKRAVYDETGEVDDEDDVLTQDKDWYDYWRILFHQVTPQDIKEFEEKYKGSDEELADLKDLYCEYEGDMGMIMDGVMCCTAEDEPRFIQILKDLIKKKEITEYKGFTRSITKTKIAERKRKADEEAEEAEEDAKNLGLGEEDEALKSLIHANQQSRAKQMDSFFADLEAKYAEPEKKTKSKGKSKKK</sequence>
<keyword evidence="5" id="KW-1185">Reference proteome</keyword>
<dbReference type="SMART" id="SM00271">
    <property type="entry name" value="DnaJ"/>
    <property type="match status" value="1"/>
</dbReference>
<dbReference type="Pfam" id="PF00226">
    <property type="entry name" value="DnaJ"/>
    <property type="match status" value="1"/>
</dbReference>
<dbReference type="PROSITE" id="PS50076">
    <property type="entry name" value="DNAJ_2"/>
    <property type="match status" value="1"/>
</dbReference>
<dbReference type="SUPFAM" id="SSF46565">
    <property type="entry name" value="Chaperone J-domain"/>
    <property type="match status" value="1"/>
</dbReference>
<feature type="region of interest" description="Disordered" evidence="2">
    <location>
        <begin position="190"/>
        <end position="212"/>
    </location>
</feature>
<keyword evidence="1" id="KW-0597">Phosphoprotein</keyword>
<evidence type="ECO:0000313" key="4">
    <source>
        <dbReference type="EMBL" id="CAC5423088.1"/>
    </source>
</evidence>
<dbReference type="InterPro" id="IPR052594">
    <property type="entry name" value="J_domain-containing_protein"/>
</dbReference>
<dbReference type="Proteomes" id="UP000507470">
    <property type="component" value="Unassembled WGS sequence"/>
</dbReference>
<dbReference type="Gene3D" id="1.10.287.110">
    <property type="entry name" value="DnaJ domain"/>
    <property type="match status" value="1"/>
</dbReference>
<name>A0A6J8ERD8_MYTCO</name>
<evidence type="ECO:0000256" key="2">
    <source>
        <dbReference type="SAM" id="MobiDB-lite"/>
    </source>
</evidence>
<dbReference type="GO" id="GO:0005737">
    <property type="term" value="C:cytoplasm"/>
    <property type="evidence" value="ECO:0007669"/>
    <property type="project" value="TreeGrafter"/>
</dbReference>
<dbReference type="CDD" id="cd06257">
    <property type="entry name" value="DnaJ"/>
    <property type="match status" value="1"/>
</dbReference>
<dbReference type="PANTHER" id="PTHR44144:SF1">
    <property type="entry name" value="DNAJ HOMOLOG SUBFAMILY C MEMBER 9"/>
    <property type="match status" value="1"/>
</dbReference>
<dbReference type="AlphaFoldDB" id="A0A6J8ERD8"/>
<organism evidence="4 5">
    <name type="scientific">Mytilus coruscus</name>
    <name type="common">Sea mussel</name>
    <dbReference type="NCBI Taxonomy" id="42192"/>
    <lineage>
        <taxon>Eukaryota</taxon>
        <taxon>Metazoa</taxon>
        <taxon>Spiralia</taxon>
        <taxon>Lophotrochozoa</taxon>
        <taxon>Mollusca</taxon>
        <taxon>Bivalvia</taxon>
        <taxon>Autobranchia</taxon>
        <taxon>Pteriomorphia</taxon>
        <taxon>Mytilida</taxon>
        <taxon>Mytiloidea</taxon>
        <taxon>Mytilidae</taxon>
        <taxon>Mytilinae</taxon>
        <taxon>Mytilus</taxon>
    </lineage>
</organism>
<dbReference type="InterPro" id="IPR056453">
    <property type="entry name" value="HTH_DNAJC9"/>
</dbReference>
<gene>
    <name evidence="4" type="ORF">MCOR_55095</name>
</gene>
<dbReference type="FunFam" id="1.10.287.110:FF:000035">
    <property type="entry name" value="DnaJ homolog subfamily C member 9"/>
    <property type="match status" value="1"/>
</dbReference>
<dbReference type="GO" id="GO:0031072">
    <property type="term" value="F:heat shock protein binding"/>
    <property type="evidence" value="ECO:0007669"/>
    <property type="project" value="TreeGrafter"/>
</dbReference>
<evidence type="ECO:0000313" key="5">
    <source>
        <dbReference type="Proteomes" id="UP000507470"/>
    </source>
</evidence>
<dbReference type="InterPro" id="IPR036869">
    <property type="entry name" value="J_dom_sf"/>
</dbReference>
<evidence type="ECO:0000256" key="1">
    <source>
        <dbReference type="ARBA" id="ARBA00022553"/>
    </source>
</evidence>
<dbReference type="PRINTS" id="PR00625">
    <property type="entry name" value="JDOMAIN"/>
</dbReference>